<accession>A0A7K5HVA6</accession>
<comment type="caution">
    <text evidence="2">The sequence shown here is derived from an EMBL/GenBank/DDBJ whole genome shotgun (WGS) entry which is preliminary data.</text>
</comment>
<name>A0A7K5HVA6_CROSL</name>
<evidence type="ECO:0000313" key="2">
    <source>
        <dbReference type="EMBL" id="NWS73228.1"/>
    </source>
</evidence>
<dbReference type="InterPro" id="IPR018154">
    <property type="entry name" value="TLV/ENV_coat_polyprotein"/>
</dbReference>
<dbReference type="Pfam" id="PF00429">
    <property type="entry name" value="TLV_coat"/>
    <property type="match status" value="1"/>
</dbReference>
<dbReference type="AlphaFoldDB" id="A0A7K5HVA6"/>
<protein>
    <submittedName>
        <fullName evidence="2">ERVV2 protein</fullName>
    </submittedName>
</protein>
<reference evidence="2 3" key="1">
    <citation type="submission" date="2019-09" db="EMBL/GenBank/DDBJ databases">
        <title>Bird 10,000 Genomes (B10K) Project - Family phase.</title>
        <authorList>
            <person name="Zhang G."/>
        </authorList>
    </citation>
    <scope>NUCLEOTIDE SEQUENCE [LARGE SCALE GENOMIC DNA]</scope>
    <source>
        <strain evidence="2">B10K-DU-003-44</strain>
        <tissue evidence="2">Muscle</tissue>
    </source>
</reference>
<feature type="non-terminal residue" evidence="2">
    <location>
        <position position="91"/>
    </location>
</feature>
<keyword evidence="1" id="KW-1015">Disulfide bond</keyword>
<evidence type="ECO:0000313" key="3">
    <source>
        <dbReference type="Proteomes" id="UP000549499"/>
    </source>
</evidence>
<dbReference type="EMBL" id="VYZB01000355">
    <property type="protein sequence ID" value="NWS73228.1"/>
    <property type="molecule type" value="Genomic_DNA"/>
</dbReference>
<organism evidence="2 3">
    <name type="scientific">Crotophaga sulcirostris</name>
    <name type="common">Groove-billed ani</name>
    <dbReference type="NCBI Taxonomy" id="33598"/>
    <lineage>
        <taxon>Eukaryota</taxon>
        <taxon>Metazoa</taxon>
        <taxon>Chordata</taxon>
        <taxon>Craniata</taxon>
        <taxon>Vertebrata</taxon>
        <taxon>Euteleostomi</taxon>
        <taxon>Archelosauria</taxon>
        <taxon>Archosauria</taxon>
        <taxon>Dinosauria</taxon>
        <taxon>Saurischia</taxon>
        <taxon>Theropoda</taxon>
        <taxon>Coelurosauria</taxon>
        <taxon>Aves</taxon>
        <taxon>Neognathae</taxon>
        <taxon>Neoaves</taxon>
        <taxon>Otidimorphae</taxon>
        <taxon>Cuculiformes</taxon>
        <taxon>Crotophagidae</taxon>
        <taxon>Crotophaga</taxon>
    </lineage>
</organism>
<evidence type="ECO:0000256" key="1">
    <source>
        <dbReference type="ARBA" id="ARBA00023157"/>
    </source>
</evidence>
<dbReference type="Proteomes" id="UP000549499">
    <property type="component" value="Unassembled WGS sequence"/>
</dbReference>
<keyword evidence="3" id="KW-1185">Reference proteome</keyword>
<dbReference type="SUPFAM" id="SSF58069">
    <property type="entry name" value="Virus ectodomain"/>
    <property type="match status" value="1"/>
</dbReference>
<dbReference type="PANTHER" id="PTHR10424:SF73">
    <property type="entry name" value="ENDOGENOUS RETROVIRUS GROUP FC1 ENV POLYPROTEIN-RELATED"/>
    <property type="match status" value="1"/>
</dbReference>
<sequence length="91" mass="10130">TRFHSFVRWLFPQLGASELEKVILNISAVMEQIENFTTDAIQGLQQEISSLSKMVGQNRMGLAKEGGLCMVINQTCCSYINQEKSVETDSG</sequence>
<dbReference type="Gene3D" id="1.10.287.210">
    <property type="match status" value="1"/>
</dbReference>
<feature type="non-terminal residue" evidence="2">
    <location>
        <position position="1"/>
    </location>
</feature>
<dbReference type="PANTHER" id="PTHR10424">
    <property type="entry name" value="VIRAL ENVELOPE PROTEIN"/>
    <property type="match status" value="1"/>
</dbReference>
<dbReference type="OrthoDB" id="8949317at2759"/>
<proteinExistence type="predicted"/>
<gene>
    <name evidence="2" type="primary">Ervv2_3</name>
    <name evidence="2" type="ORF">CROSUL_R15037</name>
</gene>